<dbReference type="PANTHER" id="PTHR31672">
    <property type="entry name" value="BNACNNG10540D PROTEIN"/>
    <property type="match status" value="1"/>
</dbReference>
<sequence length="456" mass="51368">MSDRLSQKLLTEILSRLPVKSLLKCRCVSKSWYSLITNPSFIAHHLEKTAPRNSGLLIFRYSTTAELDTESDNVRYFLYSDEGFPENPVEELDCPFKGVKRFVNIVGSCNGVFCLSDNVGGINTYRAALWNPSVRKIVKIHFPKVNYTSKGPFIHSLGFGFDSTTDDYKLVRVVYLKDSTLNYNEFPPLVEIYSLRSRGWRKVDNNLKYVMREGSTSAFLNGACHWVATKEDGISEVIVSFALGEEVFGEMEVPDCLVNKYIFMDIAVFDGSLLLVPFMKFTTERCFSVWIMKKYGVPGSWTKLFNISHLEWIRRLVAFRQNGKVLLAKVDGELVFYDPKTEEISATEILGNTRSFYLDTLVESLVLLDEANEFAEEEASEDDGTNGVSKEPSSSPDGVDKDLQKISEGKKNANSPMILNEANEIFEEVAPSSNSTIDKANEESKEEAQGESISTE</sequence>
<dbReference type="PANTHER" id="PTHR31672:SF10">
    <property type="entry name" value="F-BOX DOMAIN-CONTAINING PROTEIN"/>
    <property type="match status" value="1"/>
</dbReference>
<dbReference type="Pfam" id="PF07734">
    <property type="entry name" value="FBA_1"/>
    <property type="match status" value="1"/>
</dbReference>
<protein>
    <recommendedName>
        <fullName evidence="2">F-box domain-containing protein</fullName>
    </recommendedName>
</protein>
<keyword evidence="5" id="KW-1185">Reference proteome</keyword>
<dbReference type="EMBL" id="JAAGAX010000013">
    <property type="protein sequence ID" value="KAF2293504.1"/>
    <property type="molecule type" value="Genomic_DNA"/>
</dbReference>
<dbReference type="NCBIfam" id="TIGR01640">
    <property type="entry name" value="F_box_assoc_1"/>
    <property type="match status" value="1"/>
</dbReference>
<dbReference type="SUPFAM" id="SSF81383">
    <property type="entry name" value="F-box domain"/>
    <property type="match status" value="1"/>
</dbReference>
<dbReference type="Pfam" id="PF00646">
    <property type="entry name" value="F-box"/>
    <property type="match status" value="1"/>
</dbReference>
<proteinExistence type="predicted"/>
<dbReference type="PROSITE" id="PS50181">
    <property type="entry name" value="FBOX"/>
    <property type="match status" value="1"/>
</dbReference>
<gene>
    <name evidence="3" type="ORF">GH714_002226</name>
    <name evidence="4" type="ORF">GH714_002302</name>
</gene>
<evidence type="ECO:0000256" key="1">
    <source>
        <dbReference type="SAM" id="MobiDB-lite"/>
    </source>
</evidence>
<dbReference type="AlphaFoldDB" id="A0A6A6KY88"/>
<feature type="compositionally biased region" description="Acidic residues" evidence="1">
    <location>
        <begin position="375"/>
        <end position="384"/>
    </location>
</feature>
<dbReference type="InterPro" id="IPR050796">
    <property type="entry name" value="SCF_F-box_component"/>
</dbReference>
<dbReference type="CDD" id="cd22157">
    <property type="entry name" value="F-box_AtFBW1-like"/>
    <property type="match status" value="1"/>
</dbReference>
<comment type="caution">
    <text evidence="4">The sequence shown here is derived from an EMBL/GenBank/DDBJ whole genome shotgun (WGS) entry which is preliminary data.</text>
</comment>
<feature type="compositionally biased region" description="Basic and acidic residues" evidence="1">
    <location>
        <begin position="439"/>
        <end position="448"/>
    </location>
</feature>
<evidence type="ECO:0000313" key="4">
    <source>
        <dbReference type="EMBL" id="KAF2293504.1"/>
    </source>
</evidence>
<feature type="compositionally biased region" description="Basic and acidic residues" evidence="1">
    <location>
        <begin position="398"/>
        <end position="411"/>
    </location>
</feature>
<evidence type="ECO:0000313" key="3">
    <source>
        <dbReference type="EMBL" id="KAF2293489.1"/>
    </source>
</evidence>
<dbReference type="EMBL" id="JAAGAX010000013">
    <property type="protein sequence ID" value="KAF2293489.1"/>
    <property type="molecule type" value="Genomic_DNA"/>
</dbReference>
<dbReference type="Proteomes" id="UP000467840">
    <property type="component" value="Chromosome 7"/>
</dbReference>
<feature type="compositionally biased region" description="Polar residues" evidence="1">
    <location>
        <begin position="386"/>
        <end position="396"/>
    </location>
</feature>
<evidence type="ECO:0000313" key="5">
    <source>
        <dbReference type="Proteomes" id="UP000467840"/>
    </source>
</evidence>
<dbReference type="InterPro" id="IPR036047">
    <property type="entry name" value="F-box-like_dom_sf"/>
</dbReference>
<name>A0A6A6KY88_HEVBR</name>
<evidence type="ECO:0000259" key="2">
    <source>
        <dbReference type="PROSITE" id="PS50181"/>
    </source>
</evidence>
<dbReference type="SMART" id="SM00256">
    <property type="entry name" value="FBOX"/>
    <property type="match status" value="1"/>
</dbReference>
<feature type="region of interest" description="Disordered" evidence="1">
    <location>
        <begin position="375"/>
        <end position="456"/>
    </location>
</feature>
<dbReference type="InterPro" id="IPR017451">
    <property type="entry name" value="F-box-assoc_interact_dom"/>
</dbReference>
<dbReference type="Gene3D" id="1.20.1280.50">
    <property type="match status" value="1"/>
</dbReference>
<feature type="domain" description="F-box" evidence="2">
    <location>
        <begin position="1"/>
        <end position="46"/>
    </location>
</feature>
<dbReference type="InterPro" id="IPR006527">
    <property type="entry name" value="F-box-assoc_dom_typ1"/>
</dbReference>
<dbReference type="InterPro" id="IPR001810">
    <property type="entry name" value="F-box_dom"/>
</dbReference>
<accession>A0A6A6KY88</accession>
<organism evidence="4 5">
    <name type="scientific">Hevea brasiliensis</name>
    <name type="common">Para rubber tree</name>
    <name type="synonym">Siphonia brasiliensis</name>
    <dbReference type="NCBI Taxonomy" id="3981"/>
    <lineage>
        <taxon>Eukaryota</taxon>
        <taxon>Viridiplantae</taxon>
        <taxon>Streptophyta</taxon>
        <taxon>Embryophyta</taxon>
        <taxon>Tracheophyta</taxon>
        <taxon>Spermatophyta</taxon>
        <taxon>Magnoliopsida</taxon>
        <taxon>eudicotyledons</taxon>
        <taxon>Gunneridae</taxon>
        <taxon>Pentapetalae</taxon>
        <taxon>rosids</taxon>
        <taxon>fabids</taxon>
        <taxon>Malpighiales</taxon>
        <taxon>Euphorbiaceae</taxon>
        <taxon>Crotonoideae</taxon>
        <taxon>Micrandreae</taxon>
        <taxon>Hevea</taxon>
    </lineage>
</organism>
<reference evidence="4 5" key="1">
    <citation type="journal article" date="2020" name="Mol. Plant">
        <title>The Chromosome-Based Rubber Tree Genome Provides New Insights into Spurge Genome Evolution and Rubber Biosynthesis.</title>
        <authorList>
            <person name="Liu J."/>
            <person name="Shi C."/>
            <person name="Shi C.C."/>
            <person name="Li W."/>
            <person name="Zhang Q.J."/>
            <person name="Zhang Y."/>
            <person name="Li K."/>
            <person name="Lu H.F."/>
            <person name="Shi C."/>
            <person name="Zhu S.T."/>
            <person name="Xiao Z.Y."/>
            <person name="Nan H."/>
            <person name="Yue Y."/>
            <person name="Zhu X.G."/>
            <person name="Wu Y."/>
            <person name="Hong X.N."/>
            <person name="Fan G.Y."/>
            <person name="Tong Y."/>
            <person name="Zhang D."/>
            <person name="Mao C.L."/>
            <person name="Liu Y.L."/>
            <person name="Hao S.J."/>
            <person name="Liu W.Q."/>
            <person name="Lv M.Q."/>
            <person name="Zhang H.B."/>
            <person name="Liu Y."/>
            <person name="Hu-Tang G.R."/>
            <person name="Wang J.P."/>
            <person name="Wang J.H."/>
            <person name="Sun Y.H."/>
            <person name="Ni S.B."/>
            <person name="Chen W.B."/>
            <person name="Zhang X.C."/>
            <person name="Jiao Y.N."/>
            <person name="Eichler E.E."/>
            <person name="Li G.H."/>
            <person name="Liu X."/>
            <person name="Gao L.Z."/>
        </authorList>
    </citation>
    <scope>NUCLEOTIDE SEQUENCE [LARGE SCALE GENOMIC DNA]</scope>
    <source>
        <strain evidence="5">cv. GT1</strain>
        <tissue evidence="4">Leaf</tissue>
    </source>
</reference>